<protein>
    <submittedName>
        <fullName evidence="1">Iron-containing redox enzyme family protein</fullName>
    </submittedName>
</protein>
<dbReference type="Gene3D" id="1.20.910.10">
    <property type="entry name" value="Heme oxygenase-like"/>
    <property type="match status" value="1"/>
</dbReference>
<dbReference type="InterPro" id="IPR016084">
    <property type="entry name" value="Haem_Oase-like_multi-hlx"/>
</dbReference>
<organism evidence="1 2">
    <name type="scientific">Streptomyces tremellae</name>
    <dbReference type="NCBI Taxonomy" id="1124239"/>
    <lineage>
        <taxon>Bacteria</taxon>
        <taxon>Bacillati</taxon>
        <taxon>Actinomycetota</taxon>
        <taxon>Actinomycetes</taxon>
        <taxon>Kitasatosporales</taxon>
        <taxon>Streptomycetaceae</taxon>
        <taxon>Streptomyces</taxon>
    </lineage>
</organism>
<gene>
    <name evidence="1" type="ORF">GCM10023082_19320</name>
</gene>
<dbReference type="RefSeq" id="WP_425588245.1">
    <property type="nucleotide sequence ID" value="NZ_BAABEP010000009.1"/>
</dbReference>
<accession>A0ABP7ENH0</accession>
<dbReference type="SMART" id="SM01236">
    <property type="entry name" value="Haem_oxygenase_2"/>
    <property type="match status" value="1"/>
</dbReference>
<dbReference type="EMBL" id="BAABEP010000009">
    <property type="protein sequence ID" value="GAA3721758.1"/>
    <property type="molecule type" value="Genomic_DNA"/>
</dbReference>
<reference evidence="2" key="1">
    <citation type="journal article" date="2019" name="Int. J. Syst. Evol. Microbiol.">
        <title>The Global Catalogue of Microorganisms (GCM) 10K type strain sequencing project: providing services to taxonomists for standard genome sequencing and annotation.</title>
        <authorList>
            <consortium name="The Broad Institute Genomics Platform"/>
            <consortium name="The Broad Institute Genome Sequencing Center for Infectious Disease"/>
            <person name="Wu L."/>
            <person name="Ma J."/>
        </authorList>
    </citation>
    <scope>NUCLEOTIDE SEQUENCE [LARGE SCALE GENOMIC DNA]</scope>
    <source>
        <strain evidence="2">JCM 30846</strain>
    </source>
</reference>
<dbReference type="Pfam" id="PF14518">
    <property type="entry name" value="Haem_oxygenas_2"/>
    <property type="match status" value="1"/>
</dbReference>
<sequence length="338" mass="36696">MTAPYAAGASRLPEPRGPLSAAVAGLLAQGRELPRDSCEEAAAADPYGEDLQLALYVLYELHYRGFEGVGDEYEWAPEPLRLRAALERVFLDALRDDAAQRLPASSVDEAMAELLVEPVGDDGTSVSHHLAREGTLGQLREHAALRSVYHLKEADPHLWVIPRLRGRAKAGMVAVEYDEYGAGHADEMHQCLFAGLMADLGLDTAYGRYLEACPAEMLAVANLMSLLGLHRSLRGALVGHYATIEVTSSPGSRRLAEAMRRAGAGPAAVRFHDEHVEADAVHEQLMRHEVVGGLLAEEPDLEKDVLFGIGATLLLEDRFCALLLGAWRADRSALRVPL</sequence>
<dbReference type="Proteomes" id="UP001499884">
    <property type="component" value="Unassembled WGS sequence"/>
</dbReference>
<name>A0ABP7ENH0_9ACTN</name>
<comment type="caution">
    <text evidence="1">The sequence shown here is derived from an EMBL/GenBank/DDBJ whole genome shotgun (WGS) entry which is preliminary data.</text>
</comment>
<proteinExistence type="predicted"/>
<evidence type="ECO:0000313" key="2">
    <source>
        <dbReference type="Proteomes" id="UP001499884"/>
    </source>
</evidence>
<keyword evidence="2" id="KW-1185">Reference proteome</keyword>
<dbReference type="SUPFAM" id="SSF48613">
    <property type="entry name" value="Heme oxygenase-like"/>
    <property type="match status" value="1"/>
</dbReference>
<evidence type="ECO:0000313" key="1">
    <source>
        <dbReference type="EMBL" id="GAA3721758.1"/>
    </source>
</evidence>